<dbReference type="EMBL" id="JBHTMY010000004">
    <property type="protein sequence ID" value="MFD1316881.1"/>
    <property type="molecule type" value="Genomic_DNA"/>
</dbReference>
<dbReference type="Pfam" id="PF01152">
    <property type="entry name" value="Bac_globin"/>
    <property type="match status" value="1"/>
</dbReference>
<evidence type="ECO:0000313" key="5">
    <source>
        <dbReference type="EMBL" id="MFD1316881.1"/>
    </source>
</evidence>
<evidence type="ECO:0000256" key="3">
    <source>
        <dbReference type="ARBA" id="ARBA00022723"/>
    </source>
</evidence>
<dbReference type="InterPro" id="IPR001486">
    <property type="entry name" value="Hemoglobin_trunc"/>
</dbReference>
<keyword evidence="6" id="KW-1185">Reference proteome</keyword>
<protein>
    <submittedName>
        <fullName evidence="5">Group III truncated hemoglobin</fullName>
    </submittedName>
</protein>
<keyword evidence="3" id="KW-0479">Metal-binding</keyword>
<organism evidence="5 6">
    <name type="scientific">Namhaeicola litoreus</name>
    <dbReference type="NCBI Taxonomy" id="1052145"/>
    <lineage>
        <taxon>Bacteria</taxon>
        <taxon>Pseudomonadati</taxon>
        <taxon>Bacteroidota</taxon>
        <taxon>Flavobacteriia</taxon>
        <taxon>Flavobacteriales</taxon>
        <taxon>Flavobacteriaceae</taxon>
        <taxon>Namhaeicola</taxon>
    </lineage>
</organism>
<dbReference type="Gene3D" id="1.10.490.10">
    <property type="entry name" value="Globins"/>
    <property type="match status" value="1"/>
</dbReference>
<keyword evidence="1" id="KW-0813">Transport</keyword>
<evidence type="ECO:0000256" key="1">
    <source>
        <dbReference type="ARBA" id="ARBA00022448"/>
    </source>
</evidence>
<accession>A0ABW3Y4W9</accession>
<keyword evidence="2" id="KW-0349">Heme</keyword>
<reference evidence="6" key="1">
    <citation type="journal article" date="2019" name="Int. J. Syst. Evol. Microbiol.">
        <title>The Global Catalogue of Microorganisms (GCM) 10K type strain sequencing project: providing services to taxonomists for standard genome sequencing and annotation.</title>
        <authorList>
            <consortium name="The Broad Institute Genomics Platform"/>
            <consortium name="The Broad Institute Genome Sequencing Center for Infectious Disease"/>
            <person name="Wu L."/>
            <person name="Ma J."/>
        </authorList>
    </citation>
    <scope>NUCLEOTIDE SEQUENCE [LARGE SCALE GENOMIC DNA]</scope>
    <source>
        <strain evidence="6">CCUG 61485</strain>
    </source>
</reference>
<sequence>MRDIQNRTDLKVIVELFYEKLLSDKKINHFFEKFRDPKTLAEHLDILVDFWDNIVFYSGTYQRNAMASHLMLHRGHPMKPEHFDTWLNHLSAAIDKNFQGDNCHILKTRALSIATVMRIKINELDQNS</sequence>
<proteinExistence type="predicted"/>
<name>A0ABW3Y4W9_9FLAO</name>
<dbReference type="CDD" id="cd08916">
    <property type="entry name" value="TrHb3_P"/>
    <property type="match status" value="1"/>
</dbReference>
<evidence type="ECO:0000256" key="4">
    <source>
        <dbReference type="ARBA" id="ARBA00023004"/>
    </source>
</evidence>
<dbReference type="Proteomes" id="UP001597201">
    <property type="component" value="Unassembled WGS sequence"/>
</dbReference>
<dbReference type="InterPro" id="IPR012292">
    <property type="entry name" value="Globin/Proto"/>
</dbReference>
<dbReference type="SUPFAM" id="SSF46458">
    <property type="entry name" value="Globin-like"/>
    <property type="match status" value="1"/>
</dbReference>
<gene>
    <name evidence="5" type="ORF">ACFQ39_14740</name>
</gene>
<keyword evidence="4" id="KW-0408">Iron</keyword>
<dbReference type="RefSeq" id="WP_377180356.1">
    <property type="nucleotide sequence ID" value="NZ_JBHTMY010000004.1"/>
</dbReference>
<evidence type="ECO:0000313" key="6">
    <source>
        <dbReference type="Proteomes" id="UP001597201"/>
    </source>
</evidence>
<comment type="caution">
    <text evidence="5">The sequence shown here is derived from an EMBL/GenBank/DDBJ whole genome shotgun (WGS) entry which is preliminary data.</text>
</comment>
<dbReference type="InterPro" id="IPR009050">
    <property type="entry name" value="Globin-like_sf"/>
</dbReference>
<evidence type="ECO:0000256" key="2">
    <source>
        <dbReference type="ARBA" id="ARBA00022617"/>
    </source>
</evidence>